<accession>A0ABQ7VMD0</accession>
<evidence type="ECO:0000259" key="1">
    <source>
        <dbReference type="Pfam" id="PF13456"/>
    </source>
</evidence>
<gene>
    <name evidence="2" type="ORF">KY290_013579</name>
</gene>
<dbReference type="Gene3D" id="3.30.420.10">
    <property type="entry name" value="Ribonuclease H-like superfamily/Ribonuclease H"/>
    <property type="match status" value="1"/>
</dbReference>
<dbReference type="Proteomes" id="UP000826656">
    <property type="component" value="Unassembled WGS sequence"/>
</dbReference>
<dbReference type="EMBL" id="JAIVGD010000011">
    <property type="protein sequence ID" value="KAH0769598.1"/>
    <property type="molecule type" value="Genomic_DNA"/>
</dbReference>
<organism evidence="2 3">
    <name type="scientific">Solanum tuberosum</name>
    <name type="common">Potato</name>
    <dbReference type="NCBI Taxonomy" id="4113"/>
    <lineage>
        <taxon>Eukaryota</taxon>
        <taxon>Viridiplantae</taxon>
        <taxon>Streptophyta</taxon>
        <taxon>Embryophyta</taxon>
        <taxon>Tracheophyta</taxon>
        <taxon>Spermatophyta</taxon>
        <taxon>Magnoliopsida</taxon>
        <taxon>eudicotyledons</taxon>
        <taxon>Gunneridae</taxon>
        <taxon>Pentapetalae</taxon>
        <taxon>asterids</taxon>
        <taxon>lamiids</taxon>
        <taxon>Solanales</taxon>
        <taxon>Solanaceae</taxon>
        <taxon>Solanoideae</taxon>
        <taxon>Solaneae</taxon>
        <taxon>Solanum</taxon>
    </lineage>
</organism>
<dbReference type="SUPFAM" id="SSF53098">
    <property type="entry name" value="Ribonuclease H-like"/>
    <property type="match status" value="1"/>
</dbReference>
<dbReference type="InterPro" id="IPR012337">
    <property type="entry name" value="RNaseH-like_sf"/>
</dbReference>
<proteinExistence type="predicted"/>
<evidence type="ECO:0000313" key="2">
    <source>
        <dbReference type="EMBL" id="KAH0769598.1"/>
    </source>
</evidence>
<dbReference type="InterPro" id="IPR044730">
    <property type="entry name" value="RNase_H-like_dom_plant"/>
</dbReference>
<dbReference type="InterPro" id="IPR053151">
    <property type="entry name" value="RNase_H-like"/>
</dbReference>
<dbReference type="InterPro" id="IPR002156">
    <property type="entry name" value="RNaseH_domain"/>
</dbReference>
<sequence length="145" mass="16252">MVSGCRSRPGCRLGCASHDIAEAKATWFGGKWCKQNGYTNIIVELDSLLITNMLKEKTASSFRLNRIMEATSSILDLASIKFEHCYREANQLADWLAKMAMNSQTSNIYLSAQQLPKAAKGLLIMDKRQVPSIRSKVDKEIFFVS</sequence>
<reference evidence="2 3" key="1">
    <citation type="journal article" date="2021" name="bioRxiv">
        <title>Chromosome-scale and haplotype-resolved genome assembly of a tetraploid potato cultivar.</title>
        <authorList>
            <person name="Sun H."/>
            <person name="Jiao W.-B."/>
            <person name="Krause K."/>
            <person name="Campoy J.A."/>
            <person name="Goel M."/>
            <person name="Folz-Donahue K."/>
            <person name="Kukat C."/>
            <person name="Huettel B."/>
            <person name="Schneeberger K."/>
        </authorList>
    </citation>
    <scope>NUCLEOTIDE SEQUENCE [LARGE SCALE GENOMIC DNA]</scope>
    <source>
        <strain evidence="2">SolTubOtavaFocal</strain>
        <tissue evidence="2">Leaves</tissue>
    </source>
</reference>
<name>A0ABQ7VMD0_SOLTU</name>
<dbReference type="CDD" id="cd06222">
    <property type="entry name" value="RNase_H_like"/>
    <property type="match status" value="1"/>
</dbReference>
<keyword evidence="3" id="KW-1185">Reference proteome</keyword>
<evidence type="ECO:0000313" key="3">
    <source>
        <dbReference type="Proteomes" id="UP000826656"/>
    </source>
</evidence>
<dbReference type="InterPro" id="IPR036397">
    <property type="entry name" value="RNaseH_sf"/>
</dbReference>
<protein>
    <recommendedName>
        <fullName evidence="1">RNase H type-1 domain-containing protein</fullName>
    </recommendedName>
</protein>
<comment type="caution">
    <text evidence="2">The sequence shown here is derived from an EMBL/GenBank/DDBJ whole genome shotgun (WGS) entry which is preliminary data.</text>
</comment>
<feature type="domain" description="RNase H type-1" evidence="1">
    <location>
        <begin position="14"/>
        <end position="100"/>
    </location>
</feature>
<dbReference type="Pfam" id="PF13456">
    <property type="entry name" value="RVT_3"/>
    <property type="match status" value="1"/>
</dbReference>
<dbReference type="PANTHER" id="PTHR47723:SF19">
    <property type="entry name" value="POLYNUCLEOTIDYL TRANSFERASE, RIBONUCLEASE H-LIKE SUPERFAMILY PROTEIN"/>
    <property type="match status" value="1"/>
</dbReference>
<dbReference type="PANTHER" id="PTHR47723">
    <property type="entry name" value="OS05G0353850 PROTEIN"/>
    <property type="match status" value="1"/>
</dbReference>